<dbReference type="GO" id="GO:0016807">
    <property type="term" value="F:cysteine-type carboxypeptidase activity"/>
    <property type="evidence" value="ECO:0007669"/>
    <property type="project" value="UniProtKB-EC"/>
</dbReference>
<keyword evidence="10" id="KW-0325">Glycoprotein</keyword>
<evidence type="ECO:0000256" key="3">
    <source>
        <dbReference type="ARBA" id="ARBA00012516"/>
    </source>
</evidence>
<dbReference type="SUPFAM" id="SSF54001">
    <property type="entry name" value="Cysteine proteinases"/>
    <property type="match status" value="1"/>
</dbReference>
<evidence type="ECO:0000313" key="14">
    <source>
        <dbReference type="Proteomes" id="UP000239899"/>
    </source>
</evidence>
<protein>
    <recommendedName>
        <fullName evidence="3">cathepsin X</fullName>
        <ecNumber evidence="3">3.4.18.1</ecNumber>
    </recommendedName>
</protein>
<dbReference type="EMBL" id="LHPG02000013">
    <property type="protein sequence ID" value="PRW44447.1"/>
    <property type="molecule type" value="Genomic_DNA"/>
</dbReference>
<dbReference type="AlphaFoldDB" id="A0A2P6TK45"/>
<dbReference type="InterPro" id="IPR000668">
    <property type="entry name" value="Peptidase_C1A_C"/>
</dbReference>
<comment type="caution">
    <text evidence="13">The sequence shown here is derived from an EMBL/GenBank/DDBJ whole genome shotgun (WGS) entry which is preliminary data.</text>
</comment>
<feature type="domain" description="Peptidase C1A papain C-terminal" evidence="12">
    <location>
        <begin position="76"/>
        <end position="298"/>
    </location>
</feature>
<dbReference type="InterPro" id="IPR038765">
    <property type="entry name" value="Papain-like_cys_pep_sf"/>
</dbReference>
<evidence type="ECO:0000256" key="6">
    <source>
        <dbReference type="ARBA" id="ARBA00022801"/>
    </source>
</evidence>
<keyword evidence="5 11" id="KW-0732">Signal</keyword>
<dbReference type="PRINTS" id="PR00705">
    <property type="entry name" value="PAPAIN"/>
</dbReference>
<reference evidence="13 14" key="1">
    <citation type="journal article" date="2018" name="Plant J.">
        <title>Genome sequences of Chlorella sorokiniana UTEX 1602 and Micractinium conductrix SAG 241.80: implications to maltose excretion by a green alga.</title>
        <authorList>
            <person name="Arriola M.B."/>
            <person name="Velmurugan N."/>
            <person name="Zhang Y."/>
            <person name="Plunkett M.H."/>
            <person name="Hondzo H."/>
            <person name="Barney B.M."/>
        </authorList>
    </citation>
    <scope>NUCLEOTIDE SEQUENCE [LARGE SCALE GENOMIC DNA]</scope>
    <source>
        <strain evidence="14">UTEX 1602</strain>
    </source>
</reference>
<sequence length="335" mass="37017">MRTAVVLLALCAALASAARSTPEAAYLSTQQAAEAGMQRQRYAQPSVFATEVRRPADYEPLIKSPLPHTYLNAEQLPKNWDWRNVNGTNFLSTTRNQHIPQYCGSCWAHGATSSLADRMNIKRGGAWPSAYLSVQNVIDCGEAGSCQGGWDGLVYKYAARYGIPDETCNLYQAINQKCNKKHQCYTCWPGEGCLPLEEYDRLVVSEHGRVSGADAMRAEVYTRGPISCTIDATTGLDKYTGGIYSEYNPEAQTNHIVAVVGWGEEDGVPYWIVRNSWGQPWGEQGFFRIVTSEAFEGRGNDYNLAIEGDCGWAVVEGWRKASEMHLYDNEAAPAA</sequence>
<gene>
    <name evidence="13" type="ORF">C2E21_6852</name>
</gene>
<keyword evidence="9" id="KW-1015">Disulfide bond</keyword>
<feature type="chain" id="PRO_5018763406" description="cathepsin X" evidence="11">
    <location>
        <begin position="18"/>
        <end position="335"/>
    </location>
</feature>
<keyword evidence="8" id="KW-0865">Zymogen</keyword>
<evidence type="ECO:0000256" key="8">
    <source>
        <dbReference type="ARBA" id="ARBA00023145"/>
    </source>
</evidence>
<dbReference type="InterPro" id="IPR013128">
    <property type="entry name" value="Peptidase_C1A"/>
</dbReference>
<evidence type="ECO:0000256" key="7">
    <source>
        <dbReference type="ARBA" id="ARBA00022807"/>
    </source>
</evidence>
<dbReference type="GO" id="GO:0006508">
    <property type="term" value="P:proteolysis"/>
    <property type="evidence" value="ECO:0007669"/>
    <property type="project" value="UniProtKB-KW"/>
</dbReference>
<dbReference type="Gene3D" id="3.90.70.10">
    <property type="entry name" value="Cysteine proteinases"/>
    <property type="match status" value="1"/>
</dbReference>
<dbReference type="SMART" id="SM00645">
    <property type="entry name" value="Pept_C1"/>
    <property type="match status" value="1"/>
</dbReference>
<dbReference type="Pfam" id="PF00112">
    <property type="entry name" value="Peptidase_C1"/>
    <property type="match status" value="1"/>
</dbReference>
<name>A0A2P6TK45_CHLSO</name>
<keyword evidence="6" id="KW-0378">Hydrolase</keyword>
<dbReference type="EC" id="3.4.18.1" evidence="3"/>
<keyword evidence="4" id="KW-0645">Protease</keyword>
<dbReference type="OrthoDB" id="190265at2759"/>
<feature type="signal peptide" evidence="11">
    <location>
        <begin position="1"/>
        <end position="17"/>
    </location>
</feature>
<evidence type="ECO:0000256" key="11">
    <source>
        <dbReference type="SAM" id="SignalP"/>
    </source>
</evidence>
<dbReference type="PROSITE" id="PS00640">
    <property type="entry name" value="THIOL_PROTEASE_ASN"/>
    <property type="match status" value="1"/>
</dbReference>
<dbReference type="PANTHER" id="PTHR12411">
    <property type="entry name" value="CYSTEINE PROTEASE FAMILY C1-RELATED"/>
    <property type="match status" value="1"/>
</dbReference>
<organism evidence="13 14">
    <name type="scientific">Chlorella sorokiniana</name>
    <name type="common">Freshwater green alga</name>
    <dbReference type="NCBI Taxonomy" id="3076"/>
    <lineage>
        <taxon>Eukaryota</taxon>
        <taxon>Viridiplantae</taxon>
        <taxon>Chlorophyta</taxon>
        <taxon>core chlorophytes</taxon>
        <taxon>Trebouxiophyceae</taxon>
        <taxon>Chlorellales</taxon>
        <taxon>Chlorellaceae</taxon>
        <taxon>Chlorella clade</taxon>
        <taxon>Chlorella</taxon>
    </lineage>
</organism>
<dbReference type="FunFam" id="3.90.70.10:FF:000060">
    <property type="entry name" value="Cathepsin Z"/>
    <property type="match status" value="1"/>
</dbReference>
<evidence type="ECO:0000256" key="9">
    <source>
        <dbReference type="ARBA" id="ARBA00023157"/>
    </source>
</evidence>
<comment type="similarity">
    <text evidence="2">Belongs to the peptidase C1 family.</text>
</comment>
<proteinExistence type="inferred from homology"/>
<comment type="catalytic activity">
    <reaction evidence="1">
        <text>Release of C-terminal amino acid residues with broad specificity, but lacks action on C-terminal proline. Shows weak endopeptidase activity.</text>
        <dbReference type="EC" id="3.4.18.1"/>
    </reaction>
</comment>
<dbReference type="InterPro" id="IPR033157">
    <property type="entry name" value="CTSZ"/>
</dbReference>
<keyword evidence="14" id="KW-1185">Reference proteome</keyword>
<evidence type="ECO:0000256" key="10">
    <source>
        <dbReference type="ARBA" id="ARBA00023180"/>
    </source>
</evidence>
<evidence type="ECO:0000256" key="4">
    <source>
        <dbReference type="ARBA" id="ARBA00022670"/>
    </source>
</evidence>
<evidence type="ECO:0000259" key="12">
    <source>
        <dbReference type="SMART" id="SM00645"/>
    </source>
</evidence>
<accession>A0A2P6TK45</accession>
<dbReference type="InterPro" id="IPR025661">
    <property type="entry name" value="Pept_asp_AS"/>
</dbReference>
<evidence type="ECO:0000313" key="13">
    <source>
        <dbReference type="EMBL" id="PRW44447.1"/>
    </source>
</evidence>
<evidence type="ECO:0000256" key="5">
    <source>
        <dbReference type="ARBA" id="ARBA00022729"/>
    </source>
</evidence>
<evidence type="ECO:0000256" key="1">
    <source>
        <dbReference type="ARBA" id="ARBA00001594"/>
    </source>
</evidence>
<dbReference type="CDD" id="cd02698">
    <property type="entry name" value="Peptidase_C1A_CathepsinX"/>
    <property type="match status" value="1"/>
</dbReference>
<evidence type="ECO:0000256" key="2">
    <source>
        <dbReference type="ARBA" id="ARBA00008455"/>
    </source>
</evidence>
<keyword evidence="7" id="KW-0788">Thiol protease</keyword>
<dbReference type="Proteomes" id="UP000239899">
    <property type="component" value="Unassembled WGS sequence"/>
</dbReference>
<dbReference type="STRING" id="3076.A0A2P6TK45"/>